<dbReference type="Pfam" id="PF13772">
    <property type="entry name" value="AIG2_2"/>
    <property type="match status" value="1"/>
</dbReference>
<dbReference type="InterPro" id="IPR017939">
    <property type="entry name" value="G-Glutamylcylcotransferase"/>
</dbReference>
<dbReference type="CDD" id="cd06661">
    <property type="entry name" value="GGCT_like"/>
    <property type="match status" value="1"/>
</dbReference>
<dbReference type="InterPro" id="IPR036568">
    <property type="entry name" value="GGCT-like_sf"/>
</dbReference>
<reference evidence="5" key="4">
    <citation type="journal article" date="2022" name="PLoS Pathog.">
        <title>Chromosome-level genome of Schistosoma haematobium underpins genome-wide explorations of molecular variation.</title>
        <authorList>
            <person name="Stroehlein A.J."/>
            <person name="Korhonen P.K."/>
            <person name="Lee V.V."/>
            <person name="Ralph S.A."/>
            <person name="Mentink-Kane M."/>
            <person name="You H."/>
            <person name="McManus D.P."/>
            <person name="Tchuente L.T."/>
            <person name="Stothard J.R."/>
            <person name="Kaur P."/>
            <person name="Dudchenko O."/>
            <person name="Aiden E.L."/>
            <person name="Yang B."/>
            <person name="Yang H."/>
            <person name="Emery A.M."/>
            <person name="Webster B.L."/>
            <person name="Brindley P.J."/>
            <person name="Rollinson D."/>
            <person name="Chang B.C.H."/>
            <person name="Gasser R.B."/>
            <person name="Young N.D."/>
        </authorList>
    </citation>
    <scope>NUCLEOTIDE SEQUENCE</scope>
</reference>
<evidence type="ECO:0000313" key="5">
    <source>
        <dbReference type="EMBL" id="KAH9589652.1"/>
    </source>
</evidence>
<protein>
    <recommendedName>
        <fullName evidence="1">gamma-glutamylcyclotransferase</fullName>
        <ecNumber evidence="1">4.3.2.9</ecNumber>
    </recommendedName>
</protein>
<sequence>MFYYFAFGSNLLKERIQLSNKSAQYVGIGVLEDYVLSFGGLSNNWFGATATIKPSPSEYVMGTVWKMCMNDMKTLDLQESAPIMYRPIEIPINLFSEKSSIINCRSYILNSSESGDPSPYYLDIIIRGAIQSQLPQSYIDQLKKIKHNGYLGKCNLYMNILNNIPISERYMYHISDLNRLQLE</sequence>
<dbReference type="GeneID" id="75578107"/>
<dbReference type="OrthoDB" id="2924818at2759"/>
<dbReference type="EMBL" id="AMPZ03000002">
    <property type="protein sequence ID" value="KAH9589652.1"/>
    <property type="molecule type" value="Genomic_DNA"/>
</dbReference>
<evidence type="ECO:0000256" key="3">
    <source>
        <dbReference type="PIRSR" id="PIRSR617939-1"/>
    </source>
</evidence>
<dbReference type="STRING" id="6185.A0A094ZGJ8"/>
<reference evidence="5" key="2">
    <citation type="journal article" date="2019" name="Gigascience">
        <title>High-quality Schistosoma haematobium genome achieved by single-molecule and long-range sequencing.</title>
        <authorList>
            <person name="Stroehlein A.J."/>
            <person name="Korhonen P.K."/>
            <person name="Chong T.M."/>
            <person name="Lim Y.L."/>
            <person name="Chan K.G."/>
            <person name="Webster B."/>
            <person name="Rollinson D."/>
            <person name="Brindley P.J."/>
            <person name="Gasser R.B."/>
            <person name="Young N.D."/>
        </authorList>
    </citation>
    <scope>NUCLEOTIDE SEQUENCE</scope>
</reference>
<name>A0A094ZGJ8_SCHHA</name>
<keyword evidence="2" id="KW-0456">Lyase</keyword>
<evidence type="ECO:0000313" key="6">
    <source>
        <dbReference type="EMBL" id="KGB31974.1"/>
    </source>
</evidence>
<evidence type="ECO:0000256" key="2">
    <source>
        <dbReference type="ARBA" id="ARBA00023239"/>
    </source>
</evidence>
<evidence type="ECO:0000256" key="4">
    <source>
        <dbReference type="PIRSR" id="PIRSR617939-2"/>
    </source>
</evidence>
<dbReference type="AlphaFoldDB" id="A0A094ZGJ8"/>
<dbReference type="CTD" id="75578107"/>
<feature type="active site" description="Proton acceptor" evidence="3">
    <location>
        <position position="79"/>
    </location>
</feature>
<evidence type="ECO:0000256" key="1">
    <source>
        <dbReference type="ARBA" id="ARBA00012346"/>
    </source>
</evidence>
<dbReference type="GO" id="GO:0016740">
    <property type="term" value="F:transferase activity"/>
    <property type="evidence" value="ECO:0007669"/>
    <property type="project" value="UniProtKB-KW"/>
</dbReference>
<keyword evidence="7" id="KW-1185">Reference proteome</keyword>
<dbReference type="InterPro" id="IPR013024">
    <property type="entry name" value="GGCT-like"/>
</dbReference>
<keyword evidence="6" id="KW-0808">Transferase</keyword>
<dbReference type="EC" id="4.3.2.9" evidence="1"/>
<dbReference type="PANTHER" id="PTHR12935">
    <property type="entry name" value="GAMMA-GLUTAMYLCYCLOTRANSFERASE"/>
    <property type="match status" value="1"/>
</dbReference>
<feature type="binding site" evidence="4">
    <location>
        <position position="121"/>
    </location>
    <ligand>
        <name>substrate</name>
    </ligand>
</feature>
<gene>
    <name evidence="5" type="ORF">MS3_00010282</name>
    <name evidence="6" type="ORF">MS3_00069</name>
</gene>
<organism evidence="6">
    <name type="scientific">Schistosoma haematobium</name>
    <name type="common">Blood fluke</name>
    <dbReference type="NCBI Taxonomy" id="6185"/>
    <lineage>
        <taxon>Eukaryota</taxon>
        <taxon>Metazoa</taxon>
        <taxon>Spiralia</taxon>
        <taxon>Lophotrochozoa</taxon>
        <taxon>Platyhelminthes</taxon>
        <taxon>Trematoda</taxon>
        <taxon>Digenea</taxon>
        <taxon>Strigeidida</taxon>
        <taxon>Schistosomatoidea</taxon>
        <taxon>Schistosomatidae</taxon>
        <taxon>Schistosoma</taxon>
    </lineage>
</organism>
<dbReference type="PANTHER" id="PTHR12935:SF0">
    <property type="entry name" value="GAMMA-GLUTAMYLCYCLOTRANSFERASE"/>
    <property type="match status" value="1"/>
</dbReference>
<dbReference type="Gene3D" id="3.10.490.10">
    <property type="entry name" value="Gamma-glutamyl cyclotransferase-like"/>
    <property type="match status" value="1"/>
</dbReference>
<evidence type="ECO:0000313" key="7">
    <source>
        <dbReference type="Proteomes" id="UP000471633"/>
    </source>
</evidence>
<proteinExistence type="predicted"/>
<dbReference type="KEGG" id="shx:MS3_00010282"/>
<dbReference type="EMBL" id="KL250488">
    <property type="protein sequence ID" value="KGB31974.1"/>
    <property type="molecule type" value="Genomic_DNA"/>
</dbReference>
<reference evidence="6" key="1">
    <citation type="journal article" date="2012" name="Nat. Genet.">
        <title>Whole-genome sequence of Schistosoma haematobium.</title>
        <authorList>
            <person name="Young N.D."/>
            <person name="Jex A.R."/>
            <person name="Li B."/>
            <person name="Liu S."/>
            <person name="Yang L."/>
            <person name="Xiong Z."/>
            <person name="Li Y."/>
            <person name="Cantacessi C."/>
            <person name="Hall R.S."/>
            <person name="Xu X."/>
            <person name="Chen F."/>
            <person name="Wu X."/>
            <person name="Zerlotini A."/>
            <person name="Oliveira G."/>
            <person name="Hofmann A."/>
            <person name="Zhang G."/>
            <person name="Fang X."/>
            <person name="Kang Y."/>
            <person name="Campbell B.E."/>
            <person name="Loukas A."/>
            <person name="Ranganathan S."/>
            <person name="Rollinson D."/>
            <person name="Rinaldi G."/>
            <person name="Brindley P.J."/>
            <person name="Yang H."/>
            <person name="Wang J."/>
            <person name="Wang J."/>
            <person name="Gasser R.B."/>
        </authorList>
    </citation>
    <scope>NUCLEOTIDE SEQUENCE [LARGE SCALE GENOMIC DNA]</scope>
</reference>
<dbReference type="RefSeq" id="XP_051070219.1">
    <property type="nucleotide sequence ID" value="XM_051218643.1"/>
</dbReference>
<dbReference type="Proteomes" id="UP000471633">
    <property type="component" value="Unassembled WGS sequence"/>
</dbReference>
<dbReference type="GO" id="GO:0003839">
    <property type="term" value="F:gamma-glutamylcyclotransferase activity"/>
    <property type="evidence" value="ECO:0007669"/>
    <property type="project" value="UniProtKB-EC"/>
</dbReference>
<accession>A0A094ZGJ8</accession>
<reference evidence="5" key="3">
    <citation type="submission" date="2021-06" db="EMBL/GenBank/DDBJ databases">
        <title>Chromosome-level genome assembly for S. haematobium.</title>
        <authorList>
            <person name="Stroehlein A.J."/>
        </authorList>
    </citation>
    <scope>NUCLEOTIDE SEQUENCE</scope>
</reference>
<feature type="binding site" evidence="4">
    <location>
        <begin position="4"/>
        <end position="9"/>
    </location>
    <ligand>
        <name>substrate</name>
    </ligand>
</feature>
<dbReference type="SUPFAM" id="SSF110857">
    <property type="entry name" value="Gamma-glutamyl cyclotransferase-like"/>
    <property type="match status" value="1"/>
</dbReference>